<feature type="region of interest" description="Disordered" evidence="1">
    <location>
        <begin position="93"/>
        <end position="114"/>
    </location>
</feature>
<gene>
    <name evidence="2" type="ORF">N7530_011637</name>
</gene>
<sequence length="114" mass="12812">MPFGVPDESTNTIWTIRGGYEDTTERIVGALRNLFSTAKDAEPFYTKAVIKRVIQDDVPNGQFVVKFEKPTPWIGEHLQLKEDFRLITCEPGSVEDDSSVDTLRGGYGHPARQL</sequence>
<protein>
    <submittedName>
        <fullName evidence="2">Uncharacterized protein</fullName>
    </submittedName>
</protein>
<evidence type="ECO:0000313" key="2">
    <source>
        <dbReference type="EMBL" id="KAJ5456363.1"/>
    </source>
</evidence>
<name>A0A9W9WDX0_9EURO</name>
<accession>A0A9W9WDX0</accession>
<keyword evidence="3" id="KW-1185">Reference proteome</keyword>
<comment type="caution">
    <text evidence="2">The sequence shown here is derived from an EMBL/GenBank/DDBJ whole genome shotgun (WGS) entry which is preliminary data.</text>
</comment>
<organism evidence="2 3">
    <name type="scientific">Penicillium desertorum</name>
    <dbReference type="NCBI Taxonomy" id="1303715"/>
    <lineage>
        <taxon>Eukaryota</taxon>
        <taxon>Fungi</taxon>
        <taxon>Dikarya</taxon>
        <taxon>Ascomycota</taxon>
        <taxon>Pezizomycotina</taxon>
        <taxon>Eurotiomycetes</taxon>
        <taxon>Eurotiomycetidae</taxon>
        <taxon>Eurotiales</taxon>
        <taxon>Aspergillaceae</taxon>
        <taxon>Penicillium</taxon>
    </lineage>
</organism>
<evidence type="ECO:0000256" key="1">
    <source>
        <dbReference type="SAM" id="MobiDB-lite"/>
    </source>
</evidence>
<reference evidence="2" key="2">
    <citation type="journal article" date="2023" name="IMA Fungus">
        <title>Comparative genomic study of the Penicillium genus elucidates a diverse pangenome and 15 lateral gene transfer events.</title>
        <authorList>
            <person name="Petersen C."/>
            <person name="Sorensen T."/>
            <person name="Nielsen M.R."/>
            <person name="Sondergaard T.E."/>
            <person name="Sorensen J.L."/>
            <person name="Fitzpatrick D.A."/>
            <person name="Frisvad J.C."/>
            <person name="Nielsen K.L."/>
        </authorList>
    </citation>
    <scope>NUCLEOTIDE SEQUENCE</scope>
    <source>
        <strain evidence="2">IBT 17660</strain>
    </source>
</reference>
<dbReference type="Proteomes" id="UP001147760">
    <property type="component" value="Unassembled WGS sequence"/>
</dbReference>
<proteinExistence type="predicted"/>
<reference evidence="2" key="1">
    <citation type="submission" date="2022-12" db="EMBL/GenBank/DDBJ databases">
        <authorList>
            <person name="Petersen C."/>
        </authorList>
    </citation>
    <scope>NUCLEOTIDE SEQUENCE</scope>
    <source>
        <strain evidence="2">IBT 17660</strain>
    </source>
</reference>
<dbReference type="OrthoDB" id="10404932at2759"/>
<dbReference type="AlphaFoldDB" id="A0A9W9WDX0"/>
<dbReference type="EMBL" id="JAPWDO010000009">
    <property type="protein sequence ID" value="KAJ5456363.1"/>
    <property type="molecule type" value="Genomic_DNA"/>
</dbReference>
<evidence type="ECO:0000313" key="3">
    <source>
        <dbReference type="Proteomes" id="UP001147760"/>
    </source>
</evidence>